<accession>A0A392NS06</accession>
<keyword evidence="2" id="KW-1185">Reference proteome</keyword>
<proteinExistence type="predicted"/>
<name>A0A392NS06_9FABA</name>
<sequence length="106" mass="12136">TGDLVHVTFKSCNKNINHCNSQDAKDNDRYSASDELRDTVFCFLARQDMRDEPKKKQYPDVDLLVSKQFAQSVSAKPRICMEELRGKNKPRPGVPFKYLITLQAVS</sequence>
<evidence type="ECO:0000313" key="1">
    <source>
        <dbReference type="EMBL" id="MCI02637.1"/>
    </source>
</evidence>
<comment type="caution">
    <text evidence="1">The sequence shown here is derived from an EMBL/GenBank/DDBJ whole genome shotgun (WGS) entry which is preliminary data.</text>
</comment>
<dbReference type="Proteomes" id="UP000265520">
    <property type="component" value="Unassembled WGS sequence"/>
</dbReference>
<evidence type="ECO:0000313" key="2">
    <source>
        <dbReference type="Proteomes" id="UP000265520"/>
    </source>
</evidence>
<protein>
    <submittedName>
        <fullName evidence="1">Uncharacterized protein</fullName>
    </submittedName>
</protein>
<feature type="non-terminal residue" evidence="1">
    <location>
        <position position="1"/>
    </location>
</feature>
<organism evidence="1 2">
    <name type="scientific">Trifolium medium</name>
    <dbReference type="NCBI Taxonomy" id="97028"/>
    <lineage>
        <taxon>Eukaryota</taxon>
        <taxon>Viridiplantae</taxon>
        <taxon>Streptophyta</taxon>
        <taxon>Embryophyta</taxon>
        <taxon>Tracheophyta</taxon>
        <taxon>Spermatophyta</taxon>
        <taxon>Magnoliopsida</taxon>
        <taxon>eudicotyledons</taxon>
        <taxon>Gunneridae</taxon>
        <taxon>Pentapetalae</taxon>
        <taxon>rosids</taxon>
        <taxon>fabids</taxon>
        <taxon>Fabales</taxon>
        <taxon>Fabaceae</taxon>
        <taxon>Papilionoideae</taxon>
        <taxon>50 kb inversion clade</taxon>
        <taxon>NPAAA clade</taxon>
        <taxon>Hologalegina</taxon>
        <taxon>IRL clade</taxon>
        <taxon>Trifolieae</taxon>
        <taxon>Trifolium</taxon>
    </lineage>
</organism>
<dbReference type="AlphaFoldDB" id="A0A392NS06"/>
<dbReference type="EMBL" id="LXQA010049738">
    <property type="protein sequence ID" value="MCI02637.1"/>
    <property type="molecule type" value="Genomic_DNA"/>
</dbReference>
<reference evidence="1 2" key="1">
    <citation type="journal article" date="2018" name="Front. Plant Sci.">
        <title>Red Clover (Trifolium pratense) and Zigzag Clover (T. medium) - A Picture of Genomic Similarities and Differences.</title>
        <authorList>
            <person name="Dluhosova J."/>
            <person name="Istvanek J."/>
            <person name="Nedelnik J."/>
            <person name="Repkova J."/>
        </authorList>
    </citation>
    <scope>NUCLEOTIDE SEQUENCE [LARGE SCALE GENOMIC DNA]</scope>
    <source>
        <strain evidence="2">cv. 10/8</strain>
        <tissue evidence="1">Leaf</tissue>
    </source>
</reference>